<evidence type="ECO:0000313" key="2">
    <source>
        <dbReference type="Proteomes" id="UP000515121"/>
    </source>
</evidence>
<organism evidence="2 3">
    <name type="scientific">Durio zibethinus</name>
    <name type="common">Durian</name>
    <dbReference type="NCBI Taxonomy" id="66656"/>
    <lineage>
        <taxon>Eukaryota</taxon>
        <taxon>Viridiplantae</taxon>
        <taxon>Streptophyta</taxon>
        <taxon>Embryophyta</taxon>
        <taxon>Tracheophyta</taxon>
        <taxon>Spermatophyta</taxon>
        <taxon>Magnoliopsida</taxon>
        <taxon>eudicotyledons</taxon>
        <taxon>Gunneridae</taxon>
        <taxon>Pentapetalae</taxon>
        <taxon>rosids</taxon>
        <taxon>malvids</taxon>
        <taxon>Malvales</taxon>
        <taxon>Malvaceae</taxon>
        <taxon>Helicteroideae</taxon>
        <taxon>Durio</taxon>
    </lineage>
</organism>
<accession>A0A6P6AXV2</accession>
<proteinExistence type="predicted"/>
<dbReference type="AlphaFoldDB" id="A0A6P6AXV2"/>
<sequence length="122" mass="13758">MASSLPSSAIIPPSFKHYRRQGFQVRAQSCKDGGRSSNRVDASLSILRERIEHVKIKEKLEKCCRCEYGWNYAAGCNHMVKRDEAISEFFELVSLVGATLGFTFLTGTVFLCLVSIFVQFNQ</sequence>
<dbReference type="OrthoDB" id="1667576at2759"/>
<keyword evidence="1" id="KW-0472">Membrane</keyword>
<reference evidence="3" key="1">
    <citation type="submission" date="2025-08" db="UniProtKB">
        <authorList>
            <consortium name="RefSeq"/>
        </authorList>
    </citation>
    <scope>IDENTIFICATION</scope>
    <source>
        <tissue evidence="3">Fruit stalk</tissue>
    </source>
</reference>
<keyword evidence="1" id="KW-1133">Transmembrane helix</keyword>
<dbReference type="PANTHER" id="PTHR38225">
    <property type="entry name" value="PROTEIN, PUTATIVE-RELATED"/>
    <property type="match status" value="1"/>
</dbReference>
<dbReference type="RefSeq" id="XP_022769616.1">
    <property type="nucleotide sequence ID" value="XM_022913881.1"/>
</dbReference>
<keyword evidence="1" id="KW-0812">Transmembrane</keyword>
<evidence type="ECO:0000256" key="1">
    <source>
        <dbReference type="SAM" id="Phobius"/>
    </source>
</evidence>
<name>A0A6P6AXV2_DURZI</name>
<dbReference type="GeneID" id="111313205"/>
<dbReference type="PANTHER" id="PTHR38225:SF4">
    <property type="entry name" value="PROTEIN, PUTATIVE-RELATED"/>
    <property type="match status" value="1"/>
</dbReference>
<feature type="transmembrane region" description="Helical" evidence="1">
    <location>
        <begin position="89"/>
        <end position="118"/>
    </location>
</feature>
<evidence type="ECO:0000313" key="3">
    <source>
        <dbReference type="RefSeq" id="XP_022769616.1"/>
    </source>
</evidence>
<dbReference type="KEGG" id="dzi:111313205"/>
<dbReference type="Proteomes" id="UP000515121">
    <property type="component" value="Unplaced"/>
</dbReference>
<keyword evidence="2" id="KW-1185">Reference proteome</keyword>
<gene>
    <name evidence="3" type="primary">LOC111313205</name>
</gene>
<protein>
    <submittedName>
        <fullName evidence="3">Uncharacterized protein LOC111313205</fullName>
    </submittedName>
</protein>